<dbReference type="PROSITE" id="PS50209">
    <property type="entry name" value="CARD"/>
    <property type="match status" value="1"/>
</dbReference>
<reference evidence="7" key="2">
    <citation type="submission" date="2017-12" db="EMBL/GenBank/DDBJ databases">
        <title>High-resolution comparative analysis of great ape genomes.</title>
        <authorList>
            <person name="Pollen A."/>
            <person name="Hastie A."/>
            <person name="Hormozdiari F."/>
            <person name="Dougherty M."/>
            <person name="Liu R."/>
            <person name="Chaisson M."/>
            <person name="Hoppe E."/>
            <person name="Hill C."/>
            <person name="Pang A."/>
            <person name="Hillier L."/>
            <person name="Baker C."/>
            <person name="Armstrong J."/>
            <person name="Shendure J."/>
            <person name="Paten B."/>
            <person name="Wilson R."/>
            <person name="Chao H."/>
            <person name="Schneider V."/>
            <person name="Ventura M."/>
            <person name="Kronenberg Z."/>
            <person name="Murali S."/>
            <person name="Gordon D."/>
            <person name="Cantsilieris S."/>
            <person name="Munson K."/>
            <person name="Nelson B."/>
            <person name="Raja A."/>
            <person name="Underwood J."/>
            <person name="Diekhans M."/>
            <person name="Fiddes I."/>
            <person name="Haussler D."/>
            <person name="Eichler E."/>
        </authorList>
    </citation>
    <scope>NUCLEOTIDE SEQUENCE [LARGE SCALE GENOMIC DNA]</scope>
    <source>
        <strain evidence="7">Susie</strain>
    </source>
</reference>
<dbReference type="PRINTS" id="PR00364">
    <property type="entry name" value="DISEASERSIST"/>
</dbReference>
<dbReference type="Gene3D" id="1.10.10.10">
    <property type="entry name" value="Winged helix-like DNA-binding domain superfamily/Winged helix DNA-binding domain"/>
    <property type="match status" value="1"/>
</dbReference>
<dbReference type="Gene3D" id="3.40.50.300">
    <property type="entry name" value="P-loop containing nucleotide triphosphate hydrolases"/>
    <property type="match status" value="1"/>
</dbReference>
<evidence type="ECO:0000259" key="6">
    <source>
        <dbReference type="PROSITE" id="PS50209"/>
    </source>
</evidence>
<dbReference type="SUPFAM" id="SSF47986">
    <property type="entry name" value="DEATH domain"/>
    <property type="match status" value="1"/>
</dbReference>
<evidence type="ECO:0000313" key="8">
    <source>
        <dbReference type="Ensembl" id="ENSPPYP00000041606.1"/>
    </source>
</evidence>
<dbReference type="PROSITE" id="PS50082">
    <property type="entry name" value="WD_REPEATS_2"/>
    <property type="match status" value="8"/>
</dbReference>
<feature type="repeat" description="WD" evidence="5">
    <location>
        <begin position="611"/>
        <end position="652"/>
    </location>
</feature>
<accession>A0A2J8XN19</accession>
<dbReference type="FunFam" id="1.10.533.10:FF:000014">
    <property type="entry name" value="Apoptotic protease-activating factor 1"/>
    <property type="match status" value="1"/>
</dbReference>
<keyword evidence="1 5" id="KW-0853">WD repeat</keyword>
<dbReference type="Proteomes" id="UP000001595">
    <property type="component" value="Chromosome 12"/>
</dbReference>
<dbReference type="Ensembl" id="ENSPPYT00000060877.1">
    <property type="protein sequence ID" value="ENSPPYP00000041606.1"/>
    <property type="gene ID" value="ENSPPYG00000004860.3"/>
</dbReference>
<feature type="repeat" description="WD" evidence="5">
    <location>
        <begin position="835"/>
        <end position="867"/>
    </location>
</feature>
<dbReference type="FunFam" id="3.40.50.300:FF:000502">
    <property type="entry name" value="Apoptotic protease-activating factor 1"/>
    <property type="match status" value="1"/>
</dbReference>
<dbReference type="Gene3D" id="1.25.40.370">
    <property type="match status" value="1"/>
</dbReference>
<evidence type="ECO:0000256" key="2">
    <source>
        <dbReference type="ARBA" id="ARBA00022703"/>
    </source>
</evidence>
<reference evidence="8 9" key="1">
    <citation type="submission" date="2008-02" db="EMBL/GenBank/DDBJ databases">
        <title>A 6x draft sequence assembly of the Pongo pygmaeus abelii genome.</title>
        <authorList>
            <person name="Wilson R.K."/>
            <person name="Mardis E."/>
        </authorList>
    </citation>
    <scope>NUCLEOTIDE SEQUENCE [LARGE SCALE GENOMIC DNA]</scope>
</reference>
<keyword evidence="2" id="KW-0053">Apoptosis</keyword>
<evidence type="ECO:0000313" key="9">
    <source>
        <dbReference type="Proteomes" id="UP000001595"/>
    </source>
</evidence>
<feature type="repeat" description="WD" evidence="5">
    <location>
        <begin position="1038"/>
        <end position="1079"/>
    </location>
</feature>
<dbReference type="InterPro" id="IPR015943">
    <property type="entry name" value="WD40/YVTN_repeat-like_dom_sf"/>
</dbReference>
<dbReference type="Pfam" id="PF21296">
    <property type="entry name" value="WHD_APAF1"/>
    <property type="match status" value="1"/>
</dbReference>
<keyword evidence="9" id="KW-1185">Reference proteome</keyword>
<dbReference type="Pfam" id="PF17908">
    <property type="entry name" value="APAF1_C"/>
    <property type="match status" value="1"/>
</dbReference>
<dbReference type="PROSITE" id="PS50294">
    <property type="entry name" value="WD_REPEATS_REGION"/>
    <property type="match status" value="5"/>
</dbReference>
<evidence type="ECO:0000256" key="3">
    <source>
        <dbReference type="ARBA" id="ARBA00022737"/>
    </source>
</evidence>
<dbReference type="GO" id="GO:0042981">
    <property type="term" value="P:regulation of apoptotic process"/>
    <property type="evidence" value="ECO:0007669"/>
    <property type="project" value="InterPro"/>
</dbReference>
<accession>A0A8I5TV65</accession>
<sequence>MDAKARNCLLQHREALEKDIKTSYIMDHMISDGFLTISEEEKVRNEPTQQQRAAMLIKMILKKDNDSYISFYNALLHEGYKDLAALLHDGIPVVSSSSGKDSVSGITSYVRTVLCEGGVPQRPVVFVTRKKLVNAIQQKLSKLKGEPGWVTIHGMAGCGKSVLAAEAVRDHSLLEGCFPGGVHWVSVGKQDKSGLLMKLQNLCTRLDQDESFSQRLPLNIEEAKDRLRILMLRKHPRSLLILDDVWDSWVLKAFDNQCQILLTTRDKSVTDSVMGPKYVVPVESSLGKEKGLEILSLFVNMKKADLPEQAHSIIKECKGSPLVVSLIGALLRDFPNRWEYYLKQLQNKQFKRIRKSSSYDYEALDEAMSISVEMLREDIKDYYTDLSILQKDVKVPTKVLCILWDMETEEVEDILQEFVNKSLLFCDRNGKSFRYYLHDLQVDFLTEKNCSQLQDLHKKIITQFQRYHQSHTLSPDQEDCMYWYNFLAYHMASAKMHKELCALMFSLDWIKAKTELVGPAHLIHEFVEYRHILDEKDCAVSENFQEFLSLNGHLLGRQPFPNIVQLGLCEPETSEVYQQAKLQAKQEVDNGMLYLEWINKKNITNLSRLVVRPHTDAVYHACFSEDGQRIASCGADKTLQVFKAETGEKLLEIKAHEDEVLCCAFSTDDRFIATCSVDKKVKIWNSMTGELVHTYDEHSEQVNCCHFTNSSHHLLLATGSSDCFLKLWDLNQKECRNTMFGHTNSVNHCRFSPDDKLLASCSADGTLKLWDVTSANERKSINVKQFFLNSEDPQEDMEVIVKCCSWSADGARIMVAAKNKIFLWNIDSRSKVADCRGHLSWVHGVMFSPDGSSFLTSSDDQTIRLWETKKVCKNSAVMLKQEVDVVFQENEVMVLAVDHIKRLQLINGKTGQIDYLTEAQVSCCCLSPHLQYIAFGDENGAIEILELVNNRIFQSRFQHKKTVWHIQFTADEKTLISSSDDSEIQVWNWQLDKYIFLRGHQETVKDFRLLKNSRLLSWSFDGTVKVWNIITGNTEKDFVCHQGTVLSCDISHDATKFSSTSADKTAKIWNVSNGELLHLCAPLSEEGAATHGGWVTDLCFSPDGKMLISAGGYIKWWNVVTGESSQTFYTNGTNLKKIHVSPDFKTYVTVDNLGILYILQTLE</sequence>
<dbReference type="InterPro" id="IPR001680">
    <property type="entry name" value="WD40_rpt"/>
</dbReference>
<dbReference type="GO" id="GO:0048731">
    <property type="term" value="P:system development"/>
    <property type="evidence" value="ECO:0007669"/>
    <property type="project" value="UniProtKB-ARBA"/>
</dbReference>
<dbReference type="InterPro" id="IPR048975">
    <property type="entry name" value="WHD_APAF1"/>
</dbReference>
<feature type="repeat" description="WD" evidence="5">
    <location>
        <begin position="997"/>
        <end position="1037"/>
    </location>
</feature>
<dbReference type="PANTHER" id="PTHR22845:SF5">
    <property type="entry name" value="APOPTOTIC PROTEASE-ACTIVATING FACTOR 1"/>
    <property type="match status" value="1"/>
</dbReference>
<dbReference type="Gene3D" id="2.130.10.10">
    <property type="entry name" value="YVTN repeat-like/Quinoprotein amine dehydrogenase"/>
    <property type="match status" value="2"/>
</dbReference>
<dbReference type="GO" id="GO:0043531">
    <property type="term" value="F:ADP binding"/>
    <property type="evidence" value="ECO:0007669"/>
    <property type="project" value="InterPro"/>
</dbReference>
<feature type="domain" description="CARD" evidence="6">
    <location>
        <begin position="1"/>
        <end position="90"/>
    </location>
</feature>
<dbReference type="InterPro" id="IPR041452">
    <property type="entry name" value="APAF1_C"/>
</dbReference>
<dbReference type="CDD" id="cd08323">
    <property type="entry name" value="CARD_APAF1"/>
    <property type="match status" value="1"/>
</dbReference>
<evidence type="ECO:0000313" key="7">
    <source>
        <dbReference type="EMBL" id="PNJ83308.1"/>
    </source>
</evidence>
<dbReference type="InterPro" id="IPR019775">
    <property type="entry name" value="WD40_repeat_CS"/>
</dbReference>
<evidence type="ECO:0000256" key="1">
    <source>
        <dbReference type="ARBA" id="ARBA00022574"/>
    </source>
</evidence>
<dbReference type="GO" id="GO:0005829">
    <property type="term" value="C:cytosol"/>
    <property type="evidence" value="ECO:0007669"/>
    <property type="project" value="UniProtKB-ARBA"/>
</dbReference>
<dbReference type="FunFam" id="1.10.10.10:FF:000204">
    <property type="entry name" value="Apoptotic protease-activating factor 1"/>
    <property type="match status" value="1"/>
</dbReference>
<dbReference type="AlphaFoldDB" id="A0A2J8XN19"/>
<dbReference type="SUPFAM" id="SSF50978">
    <property type="entry name" value="WD40 repeat-like"/>
    <property type="match status" value="2"/>
</dbReference>
<feature type="repeat" description="WD" evidence="5">
    <location>
        <begin position="695"/>
        <end position="738"/>
    </location>
</feature>
<dbReference type="CDD" id="cd00200">
    <property type="entry name" value="WD40"/>
    <property type="match status" value="2"/>
</dbReference>
<dbReference type="PANTHER" id="PTHR22845">
    <property type="entry name" value="APOPTOTIC PROTEASE-ACTIVATING FACTOR 1"/>
    <property type="match status" value="1"/>
</dbReference>
<reference evidence="8" key="3">
    <citation type="submission" date="2025-05" db="UniProtKB">
        <authorList>
            <consortium name="Ensembl"/>
        </authorList>
    </citation>
    <scope>IDENTIFICATION</scope>
</reference>
<dbReference type="GeneTree" id="ENSGT00940000157710"/>
<dbReference type="FunFam" id="1.10.8.430:FF:000001">
    <property type="entry name" value="Apoptotic protease-activating factor 1"/>
    <property type="match status" value="1"/>
</dbReference>
<name>A0A2J8XN19_PONAB</name>
<dbReference type="Gene3D" id="1.10.533.10">
    <property type="entry name" value="Death Domain, Fas"/>
    <property type="match status" value="1"/>
</dbReference>
<gene>
    <name evidence="8" type="primary">APAF1</name>
    <name evidence="7" type="ORF">CR201_G0001352</name>
</gene>
<protein>
    <submittedName>
        <fullName evidence="7">APAF1 isoform 9</fullName>
    </submittedName>
    <submittedName>
        <fullName evidence="8">Apoptotic peptidase activating factor 1</fullName>
    </submittedName>
</protein>
<dbReference type="InterPro" id="IPR027417">
    <property type="entry name" value="P-loop_NTPase"/>
</dbReference>
<dbReference type="FunFam" id="2.130.10.10:FF:000196">
    <property type="entry name" value="Apoptotic protease-activating factor 1"/>
    <property type="match status" value="1"/>
</dbReference>
<dbReference type="SMART" id="SM00320">
    <property type="entry name" value="WD40"/>
    <property type="match status" value="11"/>
</dbReference>
<dbReference type="InterPro" id="IPR037963">
    <property type="entry name" value="APAF1_CARD_dom"/>
</dbReference>
<dbReference type="InterPro" id="IPR001315">
    <property type="entry name" value="CARD"/>
</dbReference>
<dbReference type="EMBL" id="NDHI03003364">
    <property type="protein sequence ID" value="PNJ83308.1"/>
    <property type="molecule type" value="Genomic_DNA"/>
</dbReference>
<dbReference type="FunFam" id="2.130.10.10:FF:000654">
    <property type="entry name" value="Apoptotic protease-activating factor 1"/>
    <property type="match status" value="1"/>
</dbReference>
<dbReference type="InterPro" id="IPR036388">
    <property type="entry name" value="WH-like_DNA-bd_sf"/>
</dbReference>
<dbReference type="Pfam" id="PF00619">
    <property type="entry name" value="CARD"/>
    <property type="match status" value="1"/>
</dbReference>
<feature type="repeat" description="WD" evidence="5">
    <location>
        <begin position="739"/>
        <end position="780"/>
    </location>
</feature>
<dbReference type="InterPro" id="IPR002182">
    <property type="entry name" value="NB-ARC"/>
</dbReference>
<dbReference type="GO" id="GO:0006915">
    <property type="term" value="P:apoptotic process"/>
    <property type="evidence" value="ECO:0007669"/>
    <property type="project" value="UniProtKB-KW"/>
</dbReference>
<dbReference type="Gene3D" id="1.10.8.430">
    <property type="entry name" value="Helical domain of apoptotic protease-activating factors"/>
    <property type="match status" value="1"/>
</dbReference>
<dbReference type="PROSITE" id="PS00678">
    <property type="entry name" value="WD_REPEATS_1"/>
    <property type="match status" value="2"/>
</dbReference>
<dbReference type="InterPro" id="IPR011029">
    <property type="entry name" value="DEATH-like_dom_sf"/>
</dbReference>
<feature type="repeat" description="WD" evidence="5">
    <location>
        <begin position="653"/>
        <end position="694"/>
    </location>
</feature>
<feature type="repeat" description="WD" evidence="5">
    <location>
        <begin position="956"/>
        <end position="988"/>
    </location>
</feature>
<dbReference type="InterPro" id="IPR020472">
    <property type="entry name" value="WD40_PAC1"/>
</dbReference>
<dbReference type="Pfam" id="PF00400">
    <property type="entry name" value="WD40"/>
    <property type="match status" value="9"/>
</dbReference>
<organism evidence="7">
    <name type="scientific">Pongo abelii</name>
    <name type="common">Sumatran orangutan</name>
    <name type="synonym">Pongo pygmaeus abelii</name>
    <dbReference type="NCBI Taxonomy" id="9601"/>
    <lineage>
        <taxon>Eukaryota</taxon>
        <taxon>Metazoa</taxon>
        <taxon>Chordata</taxon>
        <taxon>Craniata</taxon>
        <taxon>Vertebrata</taxon>
        <taxon>Euteleostomi</taxon>
        <taxon>Mammalia</taxon>
        <taxon>Eutheria</taxon>
        <taxon>Euarchontoglires</taxon>
        <taxon>Primates</taxon>
        <taxon>Haplorrhini</taxon>
        <taxon>Catarrhini</taxon>
        <taxon>Hominidae</taxon>
        <taxon>Pongo</taxon>
    </lineage>
</organism>
<evidence type="ECO:0000256" key="4">
    <source>
        <dbReference type="ARBA" id="ARBA00022837"/>
    </source>
</evidence>
<dbReference type="FunFam" id="1.25.40.370:FF:000001">
    <property type="entry name" value="Apoptotic protease-activating factor 1"/>
    <property type="match status" value="1"/>
</dbReference>
<keyword evidence="4" id="KW-0106">Calcium</keyword>
<proteinExistence type="predicted"/>
<keyword evidence="3" id="KW-0677">Repeat</keyword>
<dbReference type="SUPFAM" id="SSF52540">
    <property type="entry name" value="P-loop containing nucleoside triphosphate hydrolases"/>
    <property type="match status" value="1"/>
</dbReference>
<dbReference type="InterPro" id="IPR036322">
    <property type="entry name" value="WD40_repeat_dom_sf"/>
</dbReference>
<evidence type="ECO:0000256" key="5">
    <source>
        <dbReference type="PROSITE-ProRule" id="PRU00221"/>
    </source>
</evidence>
<dbReference type="PRINTS" id="PR00320">
    <property type="entry name" value="GPROTEINBRPT"/>
</dbReference>
<dbReference type="InterPro" id="IPR042197">
    <property type="entry name" value="Apaf_helical"/>
</dbReference>
<dbReference type="Pfam" id="PF00931">
    <property type="entry name" value="NB-ARC"/>
    <property type="match status" value="1"/>
</dbReference>